<dbReference type="Gene3D" id="3.40.50.300">
    <property type="entry name" value="P-loop containing nucleotide triphosphate hydrolases"/>
    <property type="match status" value="1"/>
</dbReference>
<proteinExistence type="predicted"/>
<evidence type="ECO:0000313" key="1">
    <source>
        <dbReference type="EMBL" id="GAH46232.1"/>
    </source>
</evidence>
<comment type="caution">
    <text evidence="1">The sequence shown here is derived from an EMBL/GenBank/DDBJ whole genome shotgun (WGS) entry which is preliminary data.</text>
</comment>
<name>X1FMM9_9ZZZZ</name>
<evidence type="ECO:0008006" key="2">
    <source>
        <dbReference type="Google" id="ProtNLM"/>
    </source>
</evidence>
<dbReference type="EMBL" id="BARU01006236">
    <property type="protein sequence ID" value="GAH46232.1"/>
    <property type="molecule type" value="Genomic_DNA"/>
</dbReference>
<reference evidence="1" key="1">
    <citation type="journal article" date="2014" name="Front. Microbiol.">
        <title>High frequency of phylogenetically diverse reductive dehalogenase-homologous genes in deep subseafloor sedimentary metagenomes.</title>
        <authorList>
            <person name="Kawai M."/>
            <person name="Futagami T."/>
            <person name="Toyoda A."/>
            <person name="Takaki Y."/>
            <person name="Nishi S."/>
            <person name="Hori S."/>
            <person name="Arai W."/>
            <person name="Tsubouchi T."/>
            <person name="Morono Y."/>
            <person name="Uchiyama I."/>
            <person name="Ito T."/>
            <person name="Fujiyama A."/>
            <person name="Inagaki F."/>
            <person name="Takami H."/>
        </authorList>
    </citation>
    <scope>NUCLEOTIDE SEQUENCE</scope>
    <source>
        <strain evidence="1">Expedition CK06-06</strain>
    </source>
</reference>
<dbReference type="AlphaFoldDB" id="X1FMM9"/>
<dbReference type="SUPFAM" id="SSF52540">
    <property type="entry name" value="P-loop containing nucleoside triphosphate hydrolases"/>
    <property type="match status" value="1"/>
</dbReference>
<gene>
    <name evidence="1" type="ORF">S03H2_12250</name>
</gene>
<protein>
    <recommendedName>
        <fullName evidence="2">Zona occludens toxin N-terminal domain-containing protein</fullName>
    </recommendedName>
</protein>
<organism evidence="1">
    <name type="scientific">marine sediment metagenome</name>
    <dbReference type="NCBI Taxonomy" id="412755"/>
    <lineage>
        <taxon>unclassified sequences</taxon>
        <taxon>metagenomes</taxon>
        <taxon>ecological metagenomes</taxon>
    </lineage>
</organism>
<accession>X1FMM9</accession>
<dbReference type="InterPro" id="IPR027417">
    <property type="entry name" value="P-loop_NTPase"/>
</dbReference>
<sequence length="251" mass="28775">MKPPLQADPIPRLESLVTAITGPRGSGKTLLMTFLGIIDMKRGHQCLANYPIKGEVKRRGKPATVESLPLDFETLLELNENLQRCVCCIDEINLWFASTRWMTHGNRIFAIFMQLLRKRQMSLYYTTQNFKWADPTIRWQTDLQIACQDLFHTPQGKEEGVRRGEFIRFIAIDRSGYITGVPYEVSGSYSTGILDAKPIWKYYNTYEALDPWEALSKVELKRPTLTVDLTGKGPIEDKEDAFPDFGFAEEK</sequence>